<dbReference type="PANTHER" id="PTHR37309:SF1">
    <property type="entry name" value="SLR0284 PROTEIN"/>
    <property type="match status" value="1"/>
</dbReference>
<gene>
    <name evidence="2" type="ORF">UFOPK2157_00091</name>
    <name evidence="4" type="ORF">UFOPK2228_00650</name>
    <name evidence="3" type="ORF">UFOPK2245_00533</name>
</gene>
<evidence type="ECO:0000256" key="1">
    <source>
        <dbReference type="SAM" id="Phobius"/>
    </source>
</evidence>
<keyword evidence="1" id="KW-0812">Transmembrane</keyword>
<name>A0A6J6KV86_9ZZZZ</name>
<keyword evidence="1" id="KW-0472">Membrane</keyword>
<proteinExistence type="predicted"/>
<feature type="transmembrane region" description="Helical" evidence="1">
    <location>
        <begin position="33"/>
        <end position="51"/>
    </location>
</feature>
<dbReference type="AlphaFoldDB" id="A0A6J6KV86"/>
<dbReference type="EMBL" id="CAEZVW010000002">
    <property type="protein sequence ID" value="CAB4634431.1"/>
    <property type="molecule type" value="Genomic_DNA"/>
</dbReference>
<dbReference type="EMBL" id="CAEZWK010000008">
    <property type="protein sequence ID" value="CAB4650635.1"/>
    <property type="molecule type" value="Genomic_DNA"/>
</dbReference>
<dbReference type="InterPro" id="IPR007165">
    <property type="entry name" value="Phage_holin_4_2"/>
</dbReference>
<accession>A0A6J6KV86</accession>
<dbReference type="Pfam" id="PF04020">
    <property type="entry name" value="Phage_holin_4_2"/>
    <property type="match status" value="1"/>
</dbReference>
<feature type="transmembrane region" description="Helical" evidence="1">
    <location>
        <begin position="58"/>
        <end position="78"/>
    </location>
</feature>
<dbReference type="EMBL" id="CAEZWF010000013">
    <property type="protein sequence ID" value="CAB4652174.1"/>
    <property type="molecule type" value="Genomic_DNA"/>
</dbReference>
<sequence>MRLLIRWAALAISFWVATALVPGIDVTGGPGTYLWVALLFGLLNATLGSLLKLLTLPAVILTLGLFLIIVNSAILMLVSQWSEKFEVNGFWSAIFASIIISVVTSVLSQIGKSPIKRLNS</sequence>
<evidence type="ECO:0000313" key="4">
    <source>
        <dbReference type="EMBL" id="CAB4652174.1"/>
    </source>
</evidence>
<keyword evidence="1" id="KW-1133">Transmembrane helix</keyword>
<feature type="transmembrane region" description="Helical" evidence="1">
    <location>
        <begin position="90"/>
        <end position="110"/>
    </location>
</feature>
<dbReference type="PANTHER" id="PTHR37309">
    <property type="entry name" value="SLR0284 PROTEIN"/>
    <property type="match status" value="1"/>
</dbReference>
<evidence type="ECO:0000313" key="3">
    <source>
        <dbReference type="EMBL" id="CAB4650635.1"/>
    </source>
</evidence>
<protein>
    <submittedName>
        <fullName evidence="4">Unannotated protein</fullName>
    </submittedName>
</protein>
<reference evidence="4" key="1">
    <citation type="submission" date="2020-05" db="EMBL/GenBank/DDBJ databases">
        <authorList>
            <person name="Chiriac C."/>
            <person name="Salcher M."/>
            <person name="Ghai R."/>
            <person name="Kavagutti S V."/>
        </authorList>
    </citation>
    <scope>NUCLEOTIDE SEQUENCE</scope>
</reference>
<evidence type="ECO:0000313" key="2">
    <source>
        <dbReference type="EMBL" id="CAB4634431.1"/>
    </source>
</evidence>
<organism evidence="4">
    <name type="scientific">freshwater metagenome</name>
    <dbReference type="NCBI Taxonomy" id="449393"/>
    <lineage>
        <taxon>unclassified sequences</taxon>
        <taxon>metagenomes</taxon>
        <taxon>ecological metagenomes</taxon>
    </lineage>
</organism>